<dbReference type="PROSITE" id="PS51331">
    <property type="entry name" value="THYX"/>
    <property type="match status" value="2"/>
</dbReference>
<dbReference type="PANTHER" id="PTHR34934:SF1">
    <property type="entry name" value="FLAVIN-DEPENDENT THYMIDYLATE SYNTHASE"/>
    <property type="match status" value="1"/>
</dbReference>
<protein>
    <recommendedName>
        <fullName evidence="3">Thymidylate synthase</fullName>
    </recommendedName>
</protein>
<evidence type="ECO:0008006" key="3">
    <source>
        <dbReference type="Google" id="ProtNLM"/>
    </source>
</evidence>
<name>A0A1F6LRN8_9BACT</name>
<dbReference type="GO" id="GO:0050797">
    <property type="term" value="F:thymidylate synthase (FAD) activity"/>
    <property type="evidence" value="ECO:0007669"/>
    <property type="project" value="InterPro"/>
</dbReference>
<dbReference type="InterPro" id="IPR036098">
    <property type="entry name" value="Thymidylate_synthase_ThyX_sf"/>
</dbReference>
<dbReference type="GO" id="GO:0050660">
    <property type="term" value="F:flavin adenine dinucleotide binding"/>
    <property type="evidence" value="ECO:0007669"/>
    <property type="project" value="InterPro"/>
</dbReference>
<dbReference type="GO" id="GO:0070402">
    <property type="term" value="F:NADPH binding"/>
    <property type="evidence" value="ECO:0007669"/>
    <property type="project" value="TreeGrafter"/>
</dbReference>
<dbReference type="GO" id="GO:0006231">
    <property type="term" value="P:dTMP biosynthetic process"/>
    <property type="evidence" value="ECO:0007669"/>
    <property type="project" value="InterPro"/>
</dbReference>
<evidence type="ECO:0000313" key="2">
    <source>
        <dbReference type="Proteomes" id="UP000176329"/>
    </source>
</evidence>
<dbReference type="Pfam" id="PF02511">
    <property type="entry name" value="Thy1"/>
    <property type="match status" value="2"/>
</dbReference>
<sequence length="511" mass="58148">MPLESHDRDIFAITGLSPEVQAVAFAKYSRSQESVKTTIDDLTDEKSAEFHEKWVIGYGDASVADMAMIAVALENVSMLASKSIEDHRLASYQEKSSRYVPFDPTRFHKPDVFMAHDAMRETYIRAVESLMAGYVALTDGMIAYFRAKYPKPDDMLDKPYENKLRARSLDVARYVMPVATLTNIGMLASAREIRYMSARLKASPQGEIRAIGDELQRAALEPAYNPQNKKIEPLLVRLLDGGADQNLIDELRTALRLSIRGAPTLIKHTEPREYLLKKDRIAKVAGMFLGDECVADDEPRVDLVSNVSPENELIASLLYPHTACSFRTLADRAEKLSASQKRALISAVNDNRTSHDNLSREFEVGNYFIFDTLMDYGGYCDMQRHRLTSQLTQPLSPVYGYEIPRDLADAGLLSRFEQLLEDNRAAFETLASFNADEARFVLAKAWRKRTVFKMNLRELYHIVELRSRSGGHFSYRTLVYDMYERVRAHHPLLVEHLRAVKMDFDADFFGR</sequence>
<dbReference type="Gene3D" id="3.30.1360.170">
    <property type="match status" value="2"/>
</dbReference>
<dbReference type="InterPro" id="IPR003669">
    <property type="entry name" value="Thymidylate_synthase_ThyX"/>
</dbReference>
<evidence type="ECO:0000313" key="1">
    <source>
        <dbReference type="EMBL" id="OGH62061.1"/>
    </source>
</evidence>
<dbReference type="Proteomes" id="UP000176329">
    <property type="component" value="Unassembled WGS sequence"/>
</dbReference>
<proteinExistence type="predicted"/>
<accession>A0A1F6LRN8</accession>
<dbReference type="PANTHER" id="PTHR34934">
    <property type="entry name" value="FLAVIN-DEPENDENT THYMIDYLATE SYNTHASE"/>
    <property type="match status" value="1"/>
</dbReference>
<dbReference type="CDD" id="cd20175">
    <property type="entry name" value="ThyX"/>
    <property type="match status" value="2"/>
</dbReference>
<comment type="caution">
    <text evidence="1">The sequence shown here is derived from an EMBL/GenBank/DDBJ whole genome shotgun (WGS) entry which is preliminary data.</text>
</comment>
<organism evidence="1 2">
    <name type="scientific">Candidatus Magasanikbacteria bacterium RIFCSPHIGHO2_01_FULL_50_8</name>
    <dbReference type="NCBI Taxonomy" id="1798674"/>
    <lineage>
        <taxon>Bacteria</taxon>
        <taxon>Candidatus Magasanikiibacteriota</taxon>
    </lineage>
</organism>
<dbReference type="GO" id="GO:0004799">
    <property type="term" value="F:thymidylate synthase activity"/>
    <property type="evidence" value="ECO:0007669"/>
    <property type="project" value="TreeGrafter"/>
</dbReference>
<reference evidence="1 2" key="1">
    <citation type="journal article" date="2016" name="Nat. Commun.">
        <title>Thousands of microbial genomes shed light on interconnected biogeochemical processes in an aquifer system.</title>
        <authorList>
            <person name="Anantharaman K."/>
            <person name="Brown C.T."/>
            <person name="Hug L.A."/>
            <person name="Sharon I."/>
            <person name="Castelle C.J."/>
            <person name="Probst A.J."/>
            <person name="Thomas B.C."/>
            <person name="Singh A."/>
            <person name="Wilkins M.J."/>
            <person name="Karaoz U."/>
            <person name="Brodie E.L."/>
            <person name="Williams K.H."/>
            <person name="Hubbard S.S."/>
            <person name="Banfield J.F."/>
        </authorList>
    </citation>
    <scope>NUCLEOTIDE SEQUENCE [LARGE SCALE GENOMIC DNA]</scope>
</reference>
<dbReference type="EMBL" id="MFPV01000022">
    <property type="protein sequence ID" value="OGH62061.1"/>
    <property type="molecule type" value="Genomic_DNA"/>
</dbReference>
<dbReference type="SUPFAM" id="SSF69796">
    <property type="entry name" value="Thymidylate synthase-complementing protein Thy1"/>
    <property type="match status" value="2"/>
</dbReference>
<dbReference type="AlphaFoldDB" id="A0A1F6LRN8"/>
<gene>
    <name evidence="1" type="ORF">A2848_02965</name>
</gene>